<reference evidence="2" key="1">
    <citation type="submission" date="2021-01" db="EMBL/GenBank/DDBJ databases">
        <title>Whole genome shotgun sequence of Actinoplanes rishiriensis NBRC 108556.</title>
        <authorList>
            <person name="Komaki H."/>
            <person name="Tamura T."/>
        </authorList>
    </citation>
    <scope>NUCLEOTIDE SEQUENCE</scope>
    <source>
        <strain evidence="2">NBRC 108556</strain>
    </source>
</reference>
<evidence type="ECO:0000256" key="1">
    <source>
        <dbReference type="SAM" id="MobiDB-lite"/>
    </source>
</evidence>
<evidence type="ECO:0000313" key="2">
    <source>
        <dbReference type="EMBL" id="GIE99095.1"/>
    </source>
</evidence>
<keyword evidence="3" id="KW-1185">Reference proteome</keyword>
<feature type="compositionally biased region" description="Acidic residues" evidence="1">
    <location>
        <begin position="177"/>
        <end position="186"/>
    </location>
</feature>
<feature type="compositionally biased region" description="Basic and acidic residues" evidence="1">
    <location>
        <begin position="163"/>
        <end position="176"/>
    </location>
</feature>
<dbReference type="AlphaFoldDB" id="A0A919N031"/>
<accession>A0A919N031</accession>
<feature type="compositionally biased region" description="Basic residues" evidence="1">
    <location>
        <begin position="90"/>
        <end position="99"/>
    </location>
</feature>
<dbReference type="Proteomes" id="UP000636960">
    <property type="component" value="Unassembled WGS sequence"/>
</dbReference>
<evidence type="ECO:0000313" key="3">
    <source>
        <dbReference type="Proteomes" id="UP000636960"/>
    </source>
</evidence>
<protein>
    <submittedName>
        <fullName evidence="2">Uncharacterized protein</fullName>
    </submittedName>
</protein>
<name>A0A919N031_9ACTN</name>
<gene>
    <name evidence="2" type="ORF">Ari01nite_65600</name>
</gene>
<feature type="compositionally biased region" description="Basic and acidic residues" evidence="1">
    <location>
        <begin position="234"/>
        <end position="250"/>
    </location>
</feature>
<sequence>MTAAGLALIAGGLATLISFRSVLFGGGERRAGRRQRRAIDAPRRRAALAGPVEPVLGPDAADAVPVVDEPVSGEPGSGEFVPIVEEAPRRRGRRGRRRALVSAGSHSLHPEDADEDERGSLAALGLGADDERGGLASIGFAEADEDGLPEAAAPEVLVADDENFTRDRDEVLGREDEGPERDDDGFGTDAAAAGQDEQAIFAHEEQKVIAREDLQTLVHEQALVHEELPDEPAEPVRHPDRYGDRIDGWVRPEYQSPSEEPRPGEYWTPIPVDLGGDPEPSAKGYGWPLPVERLPAVPAYEPATGFDLVPVASEPTEVVPVWSAGDEERPSRIRLPRSWSSRNEKAEHEPRRRPRPRPQPDPPAENRTVYVSRHAADPPH</sequence>
<dbReference type="EMBL" id="BOMV01000069">
    <property type="protein sequence ID" value="GIE99095.1"/>
    <property type="molecule type" value="Genomic_DNA"/>
</dbReference>
<feature type="region of interest" description="Disordered" evidence="1">
    <location>
        <begin position="225"/>
        <end position="284"/>
    </location>
</feature>
<comment type="caution">
    <text evidence="2">The sequence shown here is derived from an EMBL/GenBank/DDBJ whole genome shotgun (WGS) entry which is preliminary data.</text>
</comment>
<feature type="region of interest" description="Disordered" evidence="1">
    <location>
        <begin position="85"/>
        <end position="117"/>
    </location>
</feature>
<proteinExistence type="predicted"/>
<feature type="region of interest" description="Disordered" evidence="1">
    <location>
        <begin position="154"/>
        <end position="197"/>
    </location>
</feature>
<feature type="region of interest" description="Disordered" evidence="1">
    <location>
        <begin position="320"/>
        <end position="380"/>
    </location>
</feature>
<organism evidence="2 3">
    <name type="scientific">Paractinoplanes rishiriensis</name>
    <dbReference type="NCBI Taxonomy" id="1050105"/>
    <lineage>
        <taxon>Bacteria</taxon>
        <taxon>Bacillati</taxon>
        <taxon>Actinomycetota</taxon>
        <taxon>Actinomycetes</taxon>
        <taxon>Micromonosporales</taxon>
        <taxon>Micromonosporaceae</taxon>
        <taxon>Paractinoplanes</taxon>
    </lineage>
</organism>